<reference evidence="3" key="1">
    <citation type="journal article" date="2011" name="Nature">
        <title>Genome sequence and analysis of the tuber crop potato.</title>
        <authorList>
            <consortium name="The Potato Genome Sequencing Consortium"/>
        </authorList>
    </citation>
    <scope>NUCLEOTIDE SEQUENCE [LARGE SCALE GENOMIC DNA]</scope>
    <source>
        <strain evidence="3">cv. DM1-3 516 R44</strain>
    </source>
</reference>
<dbReference type="ExpressionAtlas" id="M1AII8">
    <property type="expression patterns" value="baseline"/>
</dbReference>
<evidence type="ECO:0000256" key="1">
    <source>
        <dbReference type="SAM" id="SignalP"/>
    </source>
</evidence>
<dbReference type="Gramene" id="PGSC0003DMT400023519">
    <property type="protein sequence ID" value="PGSC0003DMT400023519"/>
    <property type="gene ID" value="PGSC0003DMG400009113"/>
</dbReference>
<dbReference type="HOGENOM" id="CLU_2908538_0_0_1"/>
<dbReference type="AlphaFoldDB" id="M1AII8"/>
<accession>M1AII8</accession>
<reference evidence="2" key="2">
    <citation type="submission" date="2015-06" db="UniProtKB">
        <authorList>
            <consortium name="EnsemblPlants"/>
        </authorList>
    </citation>
    <scope>IDENTIFICATION</scope>
    <source>
        <strain evidence="2">DM1-3 516 R44</strain>
    </source>
</reference>
<keyword evidence="1" id="KW-0732">Signal</keyword>
<evidence type="ECO:0000313" key="2">
    <source>
        <dbReference type="EnsemblPlants" id="PGSC0003DMT400023519"/>
    </source>
</evidence>
<dbReference type="EnsemblPlants" id="PGSC0003DMT400023519">
    <property type="protein sequence ID" value="PGSC0003DMT400023519"/>
    <property type="gene ID" value="PGSC0003DMG400009113"/>
</dbReference>
<proteinExistence type="predicted"/>
<name>M1AII8_SOLTU</name>
<feature type="chain" id="PRO_5004011672" evidence="1">
    <location>
        <begin position="24"/>
        <end position="62"/>
    </location>
</feature>
<protein>
    <submittedName>
        <fullName evidence="2">Uncharacterized protein</fullName>
    </submittedName>
</protein>
<feature type="signal peptide" evidence="1">
    <location>
        <begin position="1"/>
        <end position="23"/>
    </location>
</feature>
<evidence type="ECO:0000313" key="3">
    <source>
        <dbReference type="Proteomes" id="UP000011115"/>
    </source>
</evidence>
<sequence>MSIRRSILASVFLFVTFITTSVAQSSTTYDQCAFFYCDDHPVFRKPQLFRSVDLILFVLIQL</sequence>
<organism evidence="2 3">
    <name type="scientific">Solanum tuberosum</name>
    <name type="common">Potato</name>
    <dbReference type="NCBI Taxonomy" id="4113"/>
    <lineage>
        <taxon>Eukaryota</taxon>
        <taxon>Viridiplantae</taxon>
        <taxon>Streptophyta</taxon>
        <taxon>Embryophyta</taxon>
        <taxon>Tracheophyta</taxon>
        <taxon>Spermatophyta</taxon>
        <taxon>Magnoliopsida</taxon>
        <taxon>eudicotyledons</taxon>
        <taxon>Gunneridae</taxon>
        <taxon>Pentapetalae</taxon>
        <taxon>asterids</taxon>
        <taxon>lamiids</taxon>
        <taxon>Solanales</taxon>
        <taxon>Solanaceae</taxon>
        <taxon>Solanoideae</taxon>
        <taxon>Solaneae</taxon>
        <taxon>Solanum</taxon>
    </lineage>
</organism>
<keyword evidence="3" id="KW-1185">Reference proteome</keyword>
<dbReference type="Proteomes" id="UP000011115">
    <property type="component" value="Unassembled WGS sequence"/>
</dbReference>